<name>A0A0D0FUX2_9SPHI</name>
<evidence type="ECO:0000256" key="2">
    <source>
        <dbReference type="SAM" id="Phobius"/>
    </source>
</evidence>
<keyword evidence="1" id="KW-0175">Coiled coil</keyword>
<keyword evidence="2" id="KW-0812">Transmembrane</keyword>
<sequence>MLDRKDPVNKGDRNKIYFLIVVIAALLGTNAFLYFKDKHEKERFVTTNTEKERLKLEVEKIEVEFDKVNTMNVALTDKLQKEQQLARAKISALKRALQKGEVTQNELIAAQSELKKLRSFLNDYKEDFSRLEKENSFLKAERDSLVKSVSSVSARATALEKKNSELSAKVKSGAALKAFNVNLLAFKVKNSGKNVEVTRASTAKKLVTYFNIIPNQLAAKDYHKIYIRVFDPSGNLIADEQNMFEADGQEMQYSDMITISYNNDDTAYTIEWVNPRPFVKGTYAILLYANGFTMGKAAITLR</sequence>
<dbReference type="Proteomes" id="UP000032049">
    <property type="component" value="Unassembled WGS sequence"/>
</dbReference>
<dbReference type="OrthoDB" id="1115172at2"/>
<dbReference type="EMBL" id="JXRA01000068">
    <property type="protein sequence ID" value="KIO76254.1"/>
    <property type="molecule type" value="Genomic_DNA"/>
</dbReference>
<evidence type="ECO:0008006" key="5">
    <source>
        <dbReference type="Google" id="ProtNLM"/>
    </source>
</evidence>
<proteinExistence type="predicted"/>
<organism evidence="3 4">
    <name type="scientific">Pedobacter lusitanus</name>
    <dbReference type="NCBI Taxonomy" id="1503925"/>
    <lineage>
        <taxon>Bacteria</taxon>
        <taxon>Pseudomonadati</taxon>
        <taxon>Bacteroidota</taxon>
        <taxon>Sphingobacteriia</taxon>
        <taxon>Sphingobacteriales</taxon>
        <taxon>Sphingobacteriaceae</taxon>
        <taxon>Pedobacter</taxon>
    </lineage>
</organism>
<evidence type="ECO:0000256" key="1">
    <source>
        <dbReference type="SAM" id="Coils"/>
    </source>
</evidence>
<accession>A0A0D0FUX2</accession>
<keyword evidence="2" id="KW-1133">Transmembrane helix</keyword>
<feature type="coiled-coil region" evidence="1">
    <location>
        <begin position="51"/>
        <end position="141"/>
    </location>
</feature>
<dbReference type="STRING" id="1503925.TH53_16210"/>
<dbReference type="AlphaFoldDB" id="A0A0D0FUX2"/>
<comment type="caution">
    <text evidence="3">The sequence shown here is derived from an EMBL/GenBank/DDBJ whole genome shotgun (WGS) entry which is preliminary data.</text>
</comment>
<dbReference type="RefSeq" id="WP_041883395.1">
    <property type="nucleotide sequence ID" value="NZ_CP157278.1"/>
</dbReference>
<keyword evidence="2" id="KW-0472">Membrane</keyword>
<evidence type="ECO:0000313" key="3">
    <source>
        <dbReference type="EMBL" id="KIO76254.1"/>
    </source>
</evidence>
<evidence type="ECO:0000313" key="4">
    <source>
        <dbReference type="Proteomes" id="UP000032049"/>
    </source>
</evidence>
<protein>
    <recommendedName>
        <fullName evidence="5">Chromosome segregation protein SMC</fullName>
    </recommendedName>
</protein>
<feature type="transmembrane region" description="Helical" evidence="2">
    <location>
        <begin position="16"/>
        <end position="35"/>
    </location>
</feature>
<gene>
    <name evidence="3" type="ORF">TH53_16210</name>
</gene>
<reference evidence="3 4" key="1">
    <citation type="submission" date="2015-01" db="EMBL/GenBank/DDBJ databases">
        <title>Draft genome sequence of Pedobacter sp. NL19 isolated from sludge of an effluent treatment pond in an abandoned uranium mine.</title>
        <authorList>
            <person name="Santos T."/>
            <person name="Caetano T."/>
            <person name="Covas C."/>
            <person name="Cruz A."/>
            <person name="Mendo S."/>
        </authorList>
    </citation>
    <scope>NUCLEOTIDE SEQUENCE [LARGE SCALE GENOMIC DNA]</scope>
    <source>
        <strain evidence="3 4">NL19</strain>
    </source>
</reference>
<keyword evidence="4" id="KW-1185">Reference proteome</keyword>